<reference evidence="2 3" key="1">
    <citation type="submission" date="2015-01" db="EMBL/GenBank/DDBJ databases">
        <authorList>
            <person name="Xiang T."/>
            <person name="Song Y."/>
            <person name="Huang L."/>
            <person name="Wang B."/>
            <person name="Wu P."/>
        </authorList>
    </citation>
    <scope>NUCLEOTIDE SEQUENCE [LARGE SCALE GENOMIC DNA]</scope>
    <source>
        <strain evidence="2 3">CcD38</strain>
    </source>
</reference>
<keyword evidence="3" id="KW-1185">Reference proteome</keyword>
<name>A0A0B7IBY2_9FLAO</name>
<dbReference type="AlphaFoldDB" id="A0A0B7IBY2"/>
<dbReference type="EMBL" id="CDOI01000195">
    <property type="protein sequence ID" value="CEN49230.1"/>
    <property type="molecule type" value="Genomic_DNA"/>
</dbReference>
<proteinExistence type="predicted"/>
<dbReference type="GeneID" id="97263340"/>
<sequence>MANKKLLNSFPFILLIFYYFFIYKSQIAWEYKMSALGAMILVSFWIYLKKGKNIKYSKNILPLALGASGVVMIIFYLMG</sequence>
<organism evidence="2 3">
    <name type="scientific">Capnocytophaga canis</name>
    <dbReference type="NCBI Taxonomy" id="1848903"/>
    <lineage>
        <taxon>Bacteria</taxon>
        <taxon>Pseudomonadati</taxon>
        <taxon>Bacteroidota</taxon>
        <taxon>Flavobacteriia</taxon>
        <taxon>Flavobacteriales</taxon>
        <taxon>Flavobacteriaceae</taxon>
        <taxon>Capnocytophaga</taxon>
    </lineage>
</organism>
<keyword evidence="1" id="KW-0812">Transmembrane</keyword>
<evidence type="ECO:0000313" key="2">
    <source>
        <dbReference type="EMBL" id="CEN49230.1"/>
    </source>
</evidence>
<gene>
    <name evidence="2" type="ORF">CCAND38_80024</name>
</gene>
<keyword evidence="1" id="KW-1133">Transmembrane helix</keyword>
<feature type="transmembrane region" description="Helical" evidence="1">
    <location>
        <begin position="29"/>
        <end position="48"/>
    </location>
</feature>
<keyword evidence="1" id="KW-0472">Membrane</keyword>
<accession>A0A0B7IBY2</accession>
<evidence type="ECO:0000313" key="3">
    <source>
        <dbReference type="Proteomes" id="UP000045051"/>
    </source>
</evidence>
<dbReference type="RefSeq" id="WP_042345219.1">
    <property type="nucleotide sequence ID" value="NZ_BOQK01000009.1"/>
</dbReference>
<dbReference type="Proteomes" id="UP000045051">
    <property type="component" value="Unassembled WGS sequence"/>
</dbReference>
<protein>
    <submittedName>
        <fullName evidence="2">Uncharacterized protein</fullName>
    </submittedName>
</protein>
<feature type="transmembrane region" description="Helical" evidence="1">
    <location>
        <begin position="60"/>
        <end position="78"/>
    </location>
</feature>
<evidence type="ECO:0000256" key="1">
    <source>
        <dbReference type="SAM" id="Phobius"/>
    </source>
</evidence>
<feature type="transmembrane region" description="Helical" evidence="1">
    <location>
        <begin position="7"/>
        <end position="23"/>
    </location>
</feature>